<dbReference type="OrthoDB" id="636214at2"/>
<evidence type="ECO:0000256" key="5">
    <source>
        <dbReference type="ARBA" id="ARBA00023237"/>
    </source>
</evidence>
<evidence type="ECO:0000259" key="6">
    <source>
        <dbReference type="Pfam" id="PF07980"/>
    </source>
</evidence>
<evidence type="ECO:0000259" key="7">
    <source>
        <dbReference type="Pfam" id="PF14322"/>
    </source>
</evidence>
<dbReference type="InterPro" id="IPR011990">
    <property type="entry name" value="TPR-like_helical_dom_sf"/>
</dbReference>
<dbReference type="AlphaFoldDB" id="A0A3E1NHY0"/>
<comment type="similarity">
    <text evidence="2">Belongs to the SusD family.</text>
</comment>
<evidence type="ECO:0000313" key="8">
    <source>
        <dbReference type="EMBL" id="RFM27461.1"/>
    </source>
</evidence>
<evidence type="ECO:0000256" key="2">
    <source>
        <dbReference type="ARBA" id="ARBA00006275"/>
    </source>
</evidence>
<keyword evidence="5" id="KW-0998">Cell outer membrane</keyword>
<feature type="domain" description="SusD-like N-terminal" evidence="7">
    <location>
        <begin position="75"/>
        <end position="237"/>
    </location>
</feature>
<comment type="subcellular location">
    <subcellularLocation>
        <location evidence="1">Cell outer membrane</location>
    </subcellularLocation>
</comment>
<proteinExistence type="inferred from homology"/>
<keyword evidence="9" id="KW-1185">Reference proteome</keyword>
<feature type="domain" description="RagB/SusD" evidence="6">
    <location>
        <begin position="307"/>
        <end position="504"/>
    </location>
</feature>
<evidence type="ECO:0000256" key="1">
    <source>
        <dbReference type="ARBA" id="ARBA00004442"/>
    </source>
</evidence>
<dbReference type="SUPFAM" id="SSF48452">
    <property type="entry name" value="TPR-like"/>
    <property type="match status" value="1"/>
</dbReference>
<evidence type="ECO:0000256" key="4">
    <source>
        <dbReference type="ARBA" id="ARBA00023136"/>
    </source>
</evidence>
<gene>
    <name evidence="8" type="ORF">DXN05_15715</name>
</gene>
<sequence>MTIMKLINYILPVALLTTGVSCKKWVEPTLYSSLSDTDAFQKKDDAVAAVNGVYSRLKQPSGIGDSYQYYAGFQMTISDFTTDIGHSSQSGDISLLSDCQWSTNNKYLNFAWQHQYKLVSDANTAMYYLGKMTTITDAEKDQFMSELRFLRAIGYMDLTDAFGPVILMTEQNIGSPSYSSQPKTSTIEEIEKFITEDLQFAAAHLPVNYVNNAIYPTNDVGRATKGAALSLLTKLYMRQHNWQGVVDLTKQIADLNQYELFPTYAGLFAESNKWCKEFIFSALADALNDGTELMNHFGPLNNPVVTDRWQYYAVSWYFWNSYAKNDDRREMFFYDYQGSDGLHYMQAPAGVINPPEGAYYLPDVATKKYADPAGSKTYYDGHGIPILRYADILLCRAEALNELNGPNDESIGLINSVKNRSHATPLTAAGTYTKETLRDAILQERSWELFFECKRRQDLIRMNKYQDVVNTYLNAVGKQPVISMPKHKYFPYPQTQVDLNPNLDNSGRL</sequence>
<keyword evidence="3" id="KW-0732">Signal</keyword>
<organism evidence="8 9">
    <name type="scientific">Deminuibacter soli</name>
    <dbReference type="NCBI Taxonomy" id="2291815"/>
    <lineage>
        <taxon>Bacteria</taxon>
        <taxon>Pseudomonadati</taxon>
        <taxon>Bacteroidota</taxon>
        <taxon>Chitinophagia</taxon>
        <taxon>Chitinophagales</taxon>
        <taxon>Chitinophagaceae</taxon>
        <taxon>Deminuibacter</taxon>
    </lineage>
</organism>
<dbReference type="EMBL" id="QTJU01000005">
    <property type="protein sequence ID" value="RFM27461.1"/>
    <property type="molecule type" value="Genomic_DNA"/>
</dbReference>
<protein>
    <submittedName>
        <fullName evidence="8">RagB/SusD family nutrient uptake outer membrane protein</fullName>
    </submittedName>
</protein>
<dbReference type="GO" id="GO:0009279">
    <property type="term" value="C:cell outer membrane"/>
    <property type="evidence" value="ECO:0007669"/>
    <property type="project" value="UniProtKB-SubCell"/>
</dbReference>
<dbReference type="Gene3D" id="1.25.40.390">
    <property type="match status" value="1"/>
</dbReference>
<dbReference type="CDD" id="cd08977">
    <property type="entry name" value="SusD"/>
    <property type="match status" value="1"/>
</dbReference>
<accession>A0A3E1NHY0</accession>
<evidence type="ECO:0000256" key="3">
    <source>
        <dbReference type="ARBA" id="ARBA00022729"/>
    </source>
</evidence>
<dbReference type="Pfam" id="PF14322">
    <property type="entry name" value="SusD-like_3"/>
    <property type="match status" value="1"/>
</dbReference>
<dbReference type="InterPro" id="IPR033985">
    <property type="entry name" value="SusD-like_N"/>
</dbReference>
<keyword evidence="4" id="KW-0472">Membrane</keyword>
<comment type="caution">
    <text evidence="8">The sequence shown here is derived from an EMBL/GenBank/DDBJ whole genome shotgun (WGS) entry which is preliminary data.</text>
</comment>
<dbReference type="InterPro" id="IPR012944">
    <property type="entry name" value="SusD_RagB_dom"/>
</dbReference>
<evidence type="ECO:0000313" key="9">
    <source>
        <dbReference type="Proteomes" id="UP000261284"/>
    </source>
</evidence>
<dbReference type="Proteomes" id="UP000261284">
    <property type="component" value="Unassembled WGS sequence"/>
</dbReference>
<name>A0A3E1NHY0_9BACT</name>
<dbReference type="Pfam" id="PF07980">
    <property type="entry name" value="SusD_RagB"/>
    <property type="match status" value="1"/>
</dbReference>
<dbReference type="PROSITE" id="PS51257">
    <property type="entry name" value="PROKAR_LIPOPROTEIN"/>
    <property type="match status" value="1"/>
</dbReference>
<reference evidence="8 9" key="1">
    <citation type="submission" date="2018-08" db="EMBL/GenBank/DDBJ databases">
        <title>Chitinophagaceae sp. K23C18032701, a novel bacterium isolated from forest soil.</title>
        <authorList>
            <person name="Wang C."/>
        </authorList>
    </citation>
    <scope>NUCLEOTIDE SEQUENCE [LARGE SCALE GENOMIC DNA]</scope>
    <source>
        <strain evidence="8 9">K23C18032701</strain>
    </source>
</reference>